<dbReference type="PANTHER" id="PTHR24185">
    <property type="entry name" value="CALCIUM-INDEPENDENT PHOSPHOLIPASE A2-GAMMA"/>
    <property type="match status" value="1"/>
</dbReference>
<dbReference type="PANTHER" id="PTHR24185:SF1">
    <property type="entry name" value="CALCIUM-INDEPENDENT PHOSPHOLIPASE A2-GAMMA"/>
    <property type="match status" value="1"/>
</dbReference>
<dbReference type="SUPFAM" id="SSF52151">
    <property type="entry name" value="FabD/lysophospholipase-like"/>
    <property type="match status" value="1"/>
</dbReference>
<dbReference type="GO" id="GO:0016042">
    <property type="term" value="P:lipid catabolic process"/>
    <property type="evidence" value="ECO:0007669"/>
    <property type="project" value="UniProtKB-KW"/>
</dbReference>
<dbReference type="EMBL" id="JAGFBS010000074">
    <property type="protein sequence ID" value="KAG6369591.1"/>
    <property type="molecule type" value="Genomic_DNA"/>
</dbReference>
<dbReference type="GO" id="GO:0016020">
    <property type="term" value="C:membrane"/>
    <property type="evidence" value="ECO:0007669"/>
    <property type="project" value="TreeGrafter"/>
</dbReference>
<gene>
    <name evidence="3" type="ORF">JVT61DRAFT_14251</name>
</gene>
<dbReference type="InterPro" id="IPR016035">
    <property type="entry name" value="Acyl_Trfase/lysoPLipase"/>
</dbReference>
<dbReference type="Gene3D" id="3.40.1090.10">
    <property type="entry name" value="Cytosolic phospholipase A2 catalytic domain"/>
    <property type="match status" value="1"/>
</dbReference>
<dbReference type="GO" id="GO:0019369">
    <property type="term" value="P:arachidonate metabolic process"/>
    <property type="evidence" value="ECO:0007669"/>
    <property type="project" value="TreeGrafter"/>
</dbReference>
<dbReference type="Proteomes" id="UP000683000">
    <property type="component" value="Unassembled WGS sequence"/>
</dbReference>
<protein>
    <submittedName>
        <fullName evidence="3">Uncharacterized protein</fullName>
    </submittedName>
</protein>
<dbReference type="AlphaFoldDB" id="A0A8I3A355"/>
<dbReference type="GO" id="GO:0047499">
    <property type="term" value="F:calcium-independent phospholipase A2 activity"/>
    <property type="evidence" value="ECO:0007669"/>
    <property type="project" value="TreeGrafter"/>
</dbReference>
<evidence type="ECO:0000256" key="2">
    <source>
        <dbReference type="ARBA" id="ARBA00022963"/>
    </source>
</evidence>
<organism evidence="3 4">
    <name type="scientific">Boletus reticuloceps</name>
    <dbReference type="NCBI Taxonomy" id="495285"/>
    <lineage>
        <taxon>Eukaryota</taxon>
        <taxon>Fungi</taxon>
        <taxon>Dikarya</taxon>
        <taxon>Basidiomycota</taxon>
        <taxon>Agaricomycotina</taxon>
        <taxon>Agaricomycetes</taxon>
        <taxon>Agaricomycetidae</taxon>
        <taxon>Boletales</taxon>
        <taxon>Boletineae</taxon>
        <taxon>Boletaceae</taxon>
        <taxon>Boletoideae</taxon>
        <taxon>Boletus</taxon>
    </lineage>
</organism>
<keyword evidence="1" id="KW-0378">Hydrolase</keyword>
<sequence length="148" mass="16225">MFSNIEPLISYATPRGGTDSTLPGDTWTICQAARATSATYFEPLHIGLQAFQDAAASKFNNPTLEALAEASLRWPLETHELLVVSLGTGLTSLLRNGGEKLAAPMLRERLGNTTTVNDKFEQILKQLVAVANDTEDTHLEVARHFTKW</sequence>
<proteinExistence type="predicted"/>
<evidence type="ECO:0000313" key="4">
    <source>
        <dbReference type="Proteomes" id="UP000683000"/>
    </source>
</evidence>
<keyword evidence="2" id="KW-0442">Lipid degradation</keyword>
<reference evidence="3" key="1">
    <citation type="submission" date="2021-03" db="EMBL/GenBank/DDBJ databases">
        <title>Evolutionary innovations through gain and loss of genes in the ectomycorrhizal Boletales.</title>
        <authorList>
            <person name="Wu G."/>
            <person name="Miyauchi S."/>
            <person name="Morin E."/>
            <person name="Yang Z.-L."/>
            <person name="Xu J."/>
            <person name="Martin F.M."/>
        </authorList>
    </citation>
    <scope>NUCLEOTIDE SEQUENCE</scope>
    <source>
        <strain evidence="3">BR01</strain>
    </source>
</reference>
<evidence type="ECO:0000313" key="3">
    <source>
        <dbReference type="EMBL" id="KAG6369591.1"/>
    </source>
</evidence>
<evidence type="ECO:0000256" key="1">
    <source>
        <dbReference type="ARBA" id="ARBA00022801"/>
    </source>
</evidence>
<name>A0A8I3A355_9AGAM</name>
<comment type="caution">
    <text evidence="3">The sequence shown here is derived from an EMBL/GenBank/DDBJ whole genome shotgun (WGS) entry which is preliminary data.</text>
</comment>
<keyword evidence="4" id="KW-1185">Reference proteome</keyword>
<accession>A0A8I3A355</accession>
<keyword evidence="2" id="KW-0443">Lipid metabolism</keyword>
<dbReference type="OrthoDB" id="630895at2759"/>